<evidence type="ECO:0000313" key="3">
    <source>
        <dbReference type="Proteomes" id="UP000738349"/>
    </source>
</evidence>
<dbReference type="Pfam" id="PF06985">
    <property type="entry name" value="HET"/>
    <property type="match status" value="1"/>
</dbReference>
<feature type="domain" description="Heterokaryon incompatibility" evidence="1">
    <location>
        <begin position="133"/>
        <end position="259"/>
    </location>
</feature>
<name>A0A9P9EAR7_9HYPO</name>
<protein>
    <submittedName>
        <fullName evidence="2">Heterokaryon incompatibility protein-domain-containing protein</fullName>
    </submittedName>
</protein>
<comment type="caution">
    <text evidence="2">The sequence shown here is derived from an EMBL/GenBank/DDBJ whole genome shotgun (WGS) entry which is preliminary data.</text>
</comment>
<evidence type="ECO:0000259" key="1">
    <source>
        <dbReference type="Pfam" id="PF06985"/>
    </source>
</evidence>
<dbReference type="Proteomes" id="UP000738349">
    <property type="component" value="Unassembled WGS sequence"/>
</dbReference>
<dbReference type="PANTHER" id="PTHR24148">
    <property type="entry name" value="ANKYRIN REPEAT DOMAIN-CONTAINING PROTEIN 39 HOMOLOG-RELATED"/>
    <property type="match status" value="1"/>
</dbReference>
<sequence>MDGGDPNCSHIDIVCIDTYLLSCLSCGAIGAIEPVVAPRPSPRTENLTHTLVPIQPLVWPASVEYLASSSDAQVAEALQLCELKKSQVQPRTVPGEQNAPDFENQMEDDYTKIFVHPSRSPLSINLWRSTRTSDFSRRIFLDEDWSPLPITLSCDRALRSLRKKDCKVTVWVDAICINQWSSSERSHQVSLMHQIYSMADIVHVYVGEAEHGLDKTGDRSIHQLKNFGTIGATSLFSLDNTFTTFFSRPYFSRLWVVQEVLLARSITMHCGEFSVELSKDAITKIKQHGVQVPSWIGLIGRIKSESKIPLDEFANLLLATSDCGMSDMRDKIFGLLGLVEDTEAELLNADYNLMVREVYIGVAAYLLRNKNCFQVLEIAGSEEKMGLRQTYGIPSWVPLWSSQTMMNSNEDISLEYAALEEDYREHPGLRARDYEFVKIQSLGCPPENSQTGSGSEHPSKHKIEIHSATGALVAYGYNVIDLDSLHLLFKSGPEHPKIRMNVISSDFCSFGGGVVLGIRAALWALRRARNAKERSYCIIGILGCDKLFLATRSTTVGHPATYELLSSCVVALIHDAKKVKVNMEHPLPEIWLHLLEKCYPLSRTSLDFLIRWRKILNTLTHENAELSDKHKTHATTQLWQSSEQSDENDPLWAEYRAMNGGYSSEATDHPMSNMELLFKFWDEAAFESVDRLRHLADADKKHEPDLTAWEHSMTMMHSYVHILAWSSDSPSTFRRRVQWSSDFQSQLDTWRQTANRLAWAFANMPGIDFSVESHVRDVLITPGLADDILKTLRSYLKRSRSKVKIEQMLKDTPLIGSADWSNFKINFESMCLAFSGYEDVKRMMLRRNVVKGMILAEYKLDQIVIV</sequence>
<dbReference type="AlphaFoldDB" id="A0A9P9EAR7"/>
<accession>A0A9P9EAR7</accession>
<dbReference type="OrthoDB" id="2157530at2759"/>
<dbReference type="InterPro" id="IPR052895">
    <property type="entry name" value="HetReg/Transcr_Mod"/>
</dbReference>
<dbReference type="InterPro" id="IPR010730">
    <property type="entry name" value="HET"/>
</dbReference>
<keyword evidence="3" id="KW-1185">Reference proteome</keyword>
<gene>
    <name evidence="2" type="ORF">EDB81DRAFT_903837</name>
</gene>
<dbReference type="EMBL" id="JAGMUV010000015">
    <property type="protein sequence ID" value="KAH7133692.1"/>
    <property type="molecule type" value="Genomic_DNA"/>
</dbReference>
<organism evidence="2 3">
    <name type="scientific">Dactylonectria macrodidyma</name>
    <dbReference type="NCBI Taxonomy" id="307937"/>
    <lineage>
        <taxon>Eukaryota</taxon>
        <taxon>Fungi</taxon>
        <taxon>Dikarya</taxon>
        <taxon>Ascomycota</taxon>
        <taxon>Pezizomycotina</taxon>
        <taxon>Sordariomycetes</taxon>
        <taxon>Hypocreomycetidae</taxon>
        <taxon>Hypocreales</taxon>
        <taxon>Nectriaceae</taxon>
        <taxon>Dactylonectria</taxon>
    </lineage>
</organism>
<reference evidence="2" key="1">
    <citation type="journal article" date="2021" name="Nat. Commun.">
        <title>Genetic determinants of endophytism in the Arabidopsis root mycobiome.</title>
        <authorList>
            <person name="Mesny F."/>
            <person name="Miyauchi S."/>
            <person name="Thiergart T."/>
            <person name="Pickel B."/>
            <person name="Atanasova L."/>
            <person name="Karlsson M."/>
            <person name="Huettel B."/>
            <person name="Barry K.W."/>
            <person name="Haridas S."/>
            <person name="Chen C."/>
            <person name="Bauer D."/>
            <person name="Andreopoulos W."/>
            <person name="Pangilinan J."/>
            <person name="LaButti K."/>
            <person name="Riley R."/>
            <person name="Lipzen A."/>
            <person name="Clum A."/>
            <person name="Drula E."/>
            <person name="Henrissat B."/>
            <person name="Kohler A."/>
            <person name="Grigoriev I.V."/>
            <person name="Martin F.M."/>
            <person name="Hacquard S."/>
        </authorList>
    </citation>
    <scope>NUCLEOTIDE SEQUENCE</scope>
    <source>
        <strain evidence="2">MPI-CAGE-AT-0147</strain>
    </source>
</reference>
<evidence type="ECO:0000313" key="2">
    <source>
        <dbReference type="EMBL" id="KAH7133692.1"/>
    </source>
</evidence>
<proteinExistence type="predicted"/>
<dbReference type="PANTHER" id="PTHR24148:SF73">
    <property type="entry name" value="HET DOMAIN PROTEIN (AFU_ORTHOLOGUE AFUA_8G01020)"/>
    <property type="match status" value="1"/>
</dbReference>